<dbReference type="InterPro" id="IPR026816">
    <property type="entry name" value="Flavodoxin_dom"/>
</dbReference>
<name>A0A8E7AZ82_9EURY</name>
<gene>
    <name evidence="3" type="ORF">KHC33_06545</name>
</gene>
<dbReference type="PROSITE" id="PS51379">
    <property type="entry name" value="4FE4S_FER_2"/>
    <property type="match status" value="2"/>
</dbReference>
<feature type="domain" description="4Fe-4S ferredoxin-type" evidence="2">
    <location>
        <begin position="217"/>
        <end position="246"/>
    </location>
</feature>
<dbReference type="Gene3D" id="3.40.50.360">
    <property type="match status" value="1"/>
</dbReference>
<dbReference type="Gene3D" id="3.30.70.20">
    <property type="match status" value="1"/>
</dbReference>
<organism evidence="3 4">
    <name type="scientific">Methanospirillum purgamenti</name>
    <dbReference type="NCBI Taxonomy" id="2834276"/>
    <lineage>
        <taxon>Archaea</taxon>
        <taxon>Methanobacteriati</taxon>
        <taxon>Methanobacteriota</taxon>
        <taxon>Stenosarchaea group</taxon>
        <taxon>Methanomicrobia</taxon>
        <taxon>Methanomicrobiales</taxon>
        <taxon>Methanospirillaceae</taxon>
        <taxon>Methanospirillum</taxon>
    </lineage>
</organism>
<dbReference type="Pfam" id="PF12724">
    <property type="entry name" value="Flavodoxin_5"/>
    <property type="match status" value="1"/>
</dbReference>
<evidence type="ECO:0000259" key="1">
    <source>
        <dbReference type="PROSITE" id="PS50902"/>
    </source>
</evidence>
<dbReference type="SUPFAM" id="SSF52218">
    <property type="entry name" value="Flavoproteins"/>
    <property type="match status" value="1"/>
</dbReference>
<dbReference type="InterPro" id="IPR008254">
    <property type="entry name" value="Flavodoxin/NO_synth"/>
</dbReference>
<accession>A0A8E7AZ82</accession>
<feature type="domain" description="Flavodoxin-like" evidence="1">
    <location>
        <begin position="3"/>
        <end position="153"/>
    </location>
</feature>
<dbReference type="KEGG" id="mrtj:KHC33_06545"/>
<dbReference type="GO" id="GO:0016491">
    <property type="term" value="F:oxidoreductase activity"/>
    <property type="evidence" value="ECO:0007669"/>
    <property type="project" value="UniProtKB-ARBA"/>
</dbReference>
<proteinExistence type="predicted"/>
<dbReference type="NCBIfam" id="NF038196">
    <property type="entry name" value="ferrodoxin_EFR1"/>
    <property type="match status" value="1"/>
</dbReference>
<keyword evidence="4" id="KW-1185">Reference proteome</keyword>
<dbReference type="InterPro" id="IPR029039">
    <property type="entry name" value="Flavoprotein-like_sf"/>
</dbReference>
<evidence type="ECO:0000259" key="2">
    <source>
        <dbReference type="PROSITE" id="PS51379"/>
    </source>
</evidence>
<dbReference type="InterPro" id="IPR047964">
    <property type="entry name" value="EFR1-like"/>
</dbReference>
<reference evidence="3 4" key="1">
    <citation type="submission" date="2021-05" db="EMBL/GenBank/DDBJ databases">
        <title>A novel Methanospirillum isolate from a pyrite-forming mixed culture.</title>
        <authorList>
            <person name="Bunk B."/>
            <person name="Sproer C."/>
            <person name="Spring S."/>
            <person name="Pester M."/>
        </authorList>
    </citation>
    <scope>NUCLEOTIDE SEQUENCE [LARGE SCALE GENOMIC DNA]</scope>
    <source>
        <strain evidence="3 4">J.3.6.1-F.2.7.3</strain>
    </source>
</reference>
<evidence type="ECO:0000313" key="3">
    <source>
        <dbReference type="EMBL" id="QVV90562.1"/>
    </source>
</evidence>
<dbReference type="PROSITE" id="PS50902">
    <property type="entry name" value="FLAVODOXIN_LIKE"/>
    <property type="match status" value="1"/>
</dbReference>
<dbReference type="SUPFAM" id="SSF54862">
    <property type="entry name" value="4Fe-4S ferredoxins"/>
    <property type="match status" value="1"/>
</dbReference>
<dbReference type="PROSITE" id="PS00198">
    <property type="entry name" value="4FE4S_FER_1"/>
    <property type="match status" value="2"/>
</dbReference>
<dbReference type="AlphaFoldDB" id="A0A8E7AZ82"/>
<sequence>MNLGLLYFSATGNTEKISRVIKNRLEEFGCTVDMIDITPLSSRKGGFDCTSYDALILGAPVHSWRIPRVVREWLPNLSGDRKKCAIFLTYGGFQINPAHYTTSQLLQKQGFSVVSSAEFLAFHTFNIGGWKAMEGRPDESDIAVAREYAEIIYARFSGKDSNLVGELEKTSHPEELLDKIEGFRFRILTQVPTRQGADCCMCRECEEFCPTGAIDAMTGETDPSRCIACLGCVLRCPEGVLMINDMTPSWKFKLKGEHITEEEMNGKKSRIYL</sequence>
<evidence type="ECO:0000313" key="4">
    <source>
        <dbReference type="Proteomes" id="UP000680656"/>
    </source>
</evidence>
<dbReference type="RefSeq" id="WP_214421328.1">
    <property type="nucleotide sequence ID" value="NZ_JAXCMI010000005.1"/>
</dbReference>
<dbReference type="EMBL" id="CP075546">
    <property type="protein sequence ID" value="QVV90562.1"/>
    <property type="molecule type" value="Genomic_DNA"/>
</dbReference>
<dbReference type="InterPro" id="IPR017896">
    <property type="entry name" value="4Fe4S_Fe-S-bd"/>
</dbReference>
<dbReference type="GO" id="GO:0010181">
    <property type="term" value="F:FMN binding"/>
    <property type="evidence" value="ECO:0007669"/>
    <property type="project" value="InterPro"/>
</dbReference>
<dbReference type="Proteomes" id="UP000680656">
    <property type="component" value="Chromosome"/>
</dbReference>
<feature type="domain" description="4Fe-4S ferredoxin-type" evidence="2">
    <location>
        <begin position="190"/>
        <end position="215"/>
    </location>
</feature>
<protein>
    <submittedName>
        <fullName evidence="3">EFR1 family ferrodoxin</fullName>
    </submittedName>
</protein>
<dbReference type="InterPro" id="IPR017900">
    <property type="entry name" value="4Fe4S_Fe_S_CS"/>
</dbReference>